<protein>
    <submittedName>
        <fullName evidence="1">Uncharacterized protein</fullName>
    </submittedName>
</protein>
<reference evidence="1" key="1">
    <citation type="submission" date="2023-08" db="EMBL/GenBank/DDBJ databases">
        <authorList>
            <person name="Audoor S."/>
            <person name="Bilcke G."/>
        </authorList>
    </citation>
    <scope>NUCLEOTIDE SEQUENCE</scope>
</reference>
<sequence>MTLFYDPFDADEEDDFLEHEQKRGDRETEKFLNRVKSNDSSLKSQSFDFSMTNKQFMDVIETLKHASHLQCLEFYHWGILVSNEDELLSLFLATLSSLNCISHLALKSCGVTGTGIQRIWEFLAGDRNLQSLDLSRNMLGGIRHEENLVFSFISLSHQFVALEEMNLSATGLTSKSISALLTGLGENSMLKSLDISHNIESLPELLECLLPFLKSTRLRKLVLTKGASSATCIDAQVKDSMTVLQLTEDAVKQNSSLCSFGPLFILPVDKHANSETKQAYLVCAQILQRIQFYLQRNRLRYKISVIGGANGKPGLYPAHHLVETLASCIDDPSSVHYFLREAACLMQQEVSK</sequence>
<organism evidence="1 2">
    <name type="scientific">Cylindrotheca closterium</name>
    <dbReference type="NCBI Taxonomy" id="2856"/>
    <lineage>
        <taxon>Eukaryota</taxon>
        <taxon>Sar</taxon>
        <taxon>Stramenopiles</taxon>
        <taxon>Ochrophyta</taxon>
        <taxon>Bacillariophyta</taxon>
        <taxon>Bacillariophyceae</taxon>
        <taxon>Bacillariophycidae</taxon>
        <taxon>Bacillariales</taxon>
        <taxon>Bacillariaceae</taxon>
        <taxon>Cylindrotheca</taxon>
    </lineage>
</organism>
<dbReference type="PROSITE" id="PS51450">
    <property type="entry name" value="LRR"/>
    <property type="match status" value="2"/>
</dbReference>
<dbReference type="EMBL" id="CAKOGP040001992">
    <property type="protein sequence ID" value="CAJ1959312.1"/>
    <property type="molecule type" value="Genomic_DNA"/>
</dbReference>
<dbReference type="InterPro" id="IPR032675">
    <property type="entry name" value="LRR_dom_sf"/>
</dbReference>
<name>A0AAD2G0R9_9STRA</name>
<dbReference type="AlphaFoldDB" id="A0AAD2G0R9"/>
<dbReference type="SUPFAM" id="SSF52047">
    <property type="entry name" value="RNI-like"/>
    <property type="match status" value="1"/>
</dbReference>
<keyword evidence="2" id="KW-1185">Reference proteome</keyword>
<dbReference type="Proteomes" id="UP001295423">
    <property type="component" value="Unassembled WGS sequence"/>
</dbReference>
<evidence type="ECO:0000313" key="1">
    <source>
        <dbReference type="EMBL" id="CAJ1959312.1"/>
    </source>
</evidence>
<proteinExistence type="predicted"/>
<accession>A0AAD2G0R9</accession>
<comment type="caution">
    <text evidence="1">The sequence shown here is derived from an EMBL/GenBank/DDBJ whole genome shotgun (WGS) entry which is preliminary data.</text>
</comment>
<evidence type="ECO:0000313" key="2">
    <source>
        <dbReference type="Proteomes" id="UP001295423"/>
    </source>
</evidence>
<gene>
    <name evidence="1" type="ORF">CYCCA115_LOCUS17732</name>
</gene>
<dbReference type="InterPro" id="IPR001611">
    <property type="entry name" value="Leu-rich_rpt"/>
</dbReference>
<dbReference type="Gene3D" id="3.80.10.10">
    <property type="entry name" value="Ribonuclease Inhibitor"/>
    <property type="match status" value="2"/>
</dbReference>